<name>A0A4Z1HYK1_9HELO</name>
<keyword evidence="2" id="KW-1185">Reference proteome</keyword>
<comment type="caution">
    <text evidence="1">The sequence shown here is derived from an EMBL/GenBank/DDBJ whole genome shotgun (WGS) entry which is preliminary data.</text>
</comment>
<accession>A0A4Z1HYK1</accession>
<evidence type="ECO:0000313" key="2">
    <source>
        <dbReference type="Proteomes" id="UP000297527"/>
    </source>
</evidence>
<gene>
    <name evidence="1" type="ORF">BCON_0109g00080</name>
</gene>
<proteinExistence type="predicted"/>
<dbReference type="EMBL" id="PQXN01000109">
    <property type="protein sequence ID" value="TGO54298.1"/>
    <property type="molecule type" value="Genomic_DNA"/>
</dbReference>
<evidence type="ECO:0000313" key="1">
    <source>
        <dbReference type="EMBL" id="TGO54298.1"/>
    </source>
</evidence>
<protein>
    <submittedName>
        <fullName evidence="1">Uncharacterized protein</fullName>
    </submittedName>
</protein>
<dbReference type="AlphaFoldDB" id="A0A4Z1HYK1"/>
<reference evidence="1 2" key="1">
    <citation type="submission" date="2017-12" db="EMBL/GenBank/DDBJ databases">
        <title>Comparative genomics of Botrytis spp.</title>
        <authorList>
            <person name="Valero-Jimenez C.A."/>
            <person name="Tapia P."/>
            <person name="Veloso J."/>
            <person name="Silva-Moreno E."/>
            <person name="Staats M."/>
            <person name="Valdes J.H."/>
            <person name="Van Kan J.A.L."/>
        </authorList>
    </citation>
    <scope>NUCLEOTIDE SEQUENCE [LARGE SCALE GENOMIC DNA]</scope>
    <source>
        <strain evidence="1 2">MUCL11595</strain>
    </source>
</reference>
<organism evidence="1 2">
    <name type="scientific">Botryotinia convoluta</name>
    <dbReference type="NCBI Taxonomy" id="54673"/>
    <lineage>
        <taxon>Eukaryota</taxon>
        <taxon>Fungi</taxon>
        <taxon>Dikarya</taxon>
        <taxon>Ascomycota</taxon>
        <taxon>Pezizomycotina</taxon>
        <taxon>Leotiomycetes</taxon>
        <taxon>Helotiales</taxon>
        <taxon>Sclerotiniaceae</taxon>
        <taxon>Botryotinia</taxon>
    </lineage>
</organism>
<sequence length="66" mass="7397">MPFWGIADFTTKPSGFARNTIPVRRQRGGLNESKAFLSVKMCMHGANGWLTEVMKPMGNGYVDARY</sequence>
<dbReference type="Proteomes" id="UP000297527">
    <property type="component" value="Unassembled WGS sequence"/>
</dbReference>